<dbReference type="CDD" id="cd14798">
    <property type="entry name" value="RX-CC_like"/>
    <property type="match status" value="2"/>
</dbReference>
<dbReference type="Gene3D" id="1.20.5.4130">
    <property type="match status" value="2"/>
</dbReference>
<keyword evidence="1" id="KW-0677">Repeat</keyword>
<dbReference type="InterPro" id="IPR041118">
    <property type="entry name" value="Rx_N"/>
</dbReference>
<keyword evidence="7" id="KW-1185">Reference proteome</keyword>
<dbReference type="SMART" id="SM00382">
    <property type="entry name" value="AAA"/>
    <property type="match status" value="2"/>
</dbReference>
<accession>R0IDG3</accession>
<keyword evidence="3" id="KW-0611">Plant defense</keyword>
<feature type="domain" description="AAA+ ATPase" evidence="5">
    <location>
        <begin position="184"/>
        <end position="318"/>
    </location>
</feature>
<dbReference type="GO" id="GO:0051707">
    <property type="term" value="P:response to other organism"/>
    <property type="evidence" value="ECO:0007669"/>
    <property type="project" value="UniProtKB-ARBA"/>
</dbReference>
<dbReference type="FunFam" id="1.10.8.430:FF:000003">
    <property type="entry name" value="Probable disease resistance protein At5g66910"/>
    <property type="match status" value="2"/>
</dbReference>
<proteinExistence type="predicted"/>
<reference evidence="7" key="1">
    <citation type="journal article" date="2013" name="Nat. Genet.">
        <title>The Capsella rubella genome and the genomic consequences of rapid mating system evolution.</title>
        <authorList>
            <person name="Slotte T."/>
            <person name="Hazzouri K.M."/>
            <person name="Agren J.A."/>
            <person name="Koenig D."/>
            <person name="Maumus F."/>
            <person name="Guo Y.L."/>
            <person name="Steige K."/>
            <person name="Platts A.E."/>
            <person name="Escobar J.S."/>
            <person name="Newman L.K."/>
            <person name="Wang W."/>
            <person name="Mandakova T."/>
            <person name="Vello E."/>
            <person name="Smith L.M."/>
            <person name="Henz S.R."/>
            <person name="Steffen J."/>
            <person name="Takuno S."/>
            <person name="Brandvain Y."/>
            <person name="Coop G."/>
            <person name="Andolfatto P."/>
            <person name="Hu T.T."/>
            <person name="Blanchette M."/>
            <person name="Clark R.M."/>
            <person name="Quesneville H."/>
            <person name="Nordborg M."/>
            <person name="Gaut B.S."/>
            <person name="Lysak M.A."/>
            <person name="Jenkins J."/>
            <person name="Grimwood J."/>
            <person name="Chapman J."/>
            <person name="Prochnik S."/>
            <person name="Shu S."/>
            <person name="Rokhsar D."/>
            <person name="Schmutz J."/>
            <person name="Weigel D."/>
            <person name="Wright S.I."/>
        </authorList>
    </citation>
    <scope>NUCLEOTIDE SEQUENCE [LARGE SCALE GENOMIC DNA]</scope>
    <source>
        <strain evidence="7">cv. Monte Gargano</strain>
    </source>
</reference>
<feature type="non-terminal residue" evidence="6">
    <location>
        <position position="1"/>
    </location>
</feature>
<dbReference type="PANTHER" id="PTHR36766:SF40">
    <property type="entry name" value="DISEASE RESISTANCE PROTEIN RGA3"/>
    <property type="match status" value="1"/>
</dbReference>
<dbReference type="Pfam" id="PF18052">
    <property type="entry name" value="Rx_N"/>
    <property type="match status" value="2"/>
</dbReference>
<dbReference type="Pfam" id="PF00931">
    <property type="entry name" value="NB-ARC"/>
    <property type="match status" value="2"/>
</dbReference>
<dbReference type="InterPro" id="IPR003593">
    <property type="entry name" value="AAA+_ATPase"/>
</dbReference>
<evidence type="ECO:0000259" key="5">
    <source>
        <dbReference type="SMART" id="SM00382"/>
    </source>
</evidence>
<dbReference type="SUPFAM" id="SSF52540">
    <property type="entry name" value="P-loop containing nucleoside triphosphate hydrolases"/>
    <property type="match status" value="2"/>
</dbReference>
<evidence type="ECO:0000313" key="6">
    <source>
        <dbReference type="EMBL" id="EOA34733.1"/>
    </source>
</evidence>
<dbReference type="Gene3D" id="3.80.10.10">
    <property type="entry name" value="Ribonuclease Inhibitor"/>
    <property type="match status" value="2"/>
</dbReference>
<evidence type="ECO:0000256" key="3">
    <source>
        <dbReference type="ARBA" id="ARBA00022821"/>
    </source>
</evidence>
<dbReference type="Pfam" id="PF23598">
    <property type="entry name" value="LRR_14"/>
    <property type="match status" value="2"/>
</dbReference>
<dbReference type="Pfam" id="PF23559">
    <property type="entry name" value="WHD_DRP"/>
    <property type="match status" value="2"/>
</dbReference>
<feature type="non-terminal residue" evidence="6">
    <location>
        <position position="1678"/>
    </location>
</feature>
<dbReference type="GO" id="GO:0005524">
    <property type="term" value="F:ATP binding"/>
    <property type="evidence" value="ECO:0007669"/>
    <property type="project" value="UniProtKB-KW"/>
</dbReference>
<dbReference type="InterPro" id="IPR055414">
    <property type="entry name" value="LRR_R13L4/SHOC2-like"/>
</dbReference>
<protein>
    <recommendedName>
        <fullName evidence="5">AAA+ ATPase domain-containing protein</fullName>
    </recommendedName>
</protein>
<feature type="domain" description="AAA+ ATPase" evidence="5">
    <location>
        <begin position="963"/>
        <end position="1097"/>
    </location>
</feature>
<dbReference type="PRINTS" id="PR00364">
    <property type="entry name" value="DISEASERSIST"/>
</dbReference>
<name>R0IDG3_9BRAS</name>
<keyword evidence="4" id="KW-0067">ATP-binding</keyword>
<evidence type="ECO:0000256" key="1">
    <source>
        <dbReference type="ARBA" id="ARBA00022737"/>
    </source>
</evidence>
<dbReference type="Gene3D" id="1.10.8.430">
    <property type="entry name" value="Helical domain of apoptotic protease-activating factors"/>
    <property type="match status" value="2"/>
</dbReference>
<dbReference type="InterPro" id="IPR058922">
    <property type="entry name" value="WHD_DRP"/>
</dbReference>
<dbReference type="GO" id="GO:0006952">
    <property type="term" value="P:defense response"/>
    <property type="evidence" value="ECO:0007669"/>
    <property type="project" value="UniProtKB-KW"/>
</dbReference>
<dbReference type="InterPro" id="IPR038005">
    <property type="entry name" value="RX-like_CC"/>
</dbReference>
<evidence type="ECO:0000313" key="7">
    <source>
        <dbReference type="Proteomes" id="UP000029121"/>
    </source>
</evidence>
<dbReference type="PANTHER" id="PTHR36766">
    <property type="entry name" value="PLANT BROAD-SPECTRUM MILDEW RESISTANCE PROTEIN RPW8"/>
    <property type="match status" value="1"/>
</dbReference>
<organism evidence="6 7">
    <name type="scientific">Capsella rubella</name>
    <dbReference type="NCBI Taxonomy" id="81985"/>
    <lineage>
        <taxon>Eukaryota</taxon>
        <taxon>Viridiplantae</taxon>
        <taxon>Streptophyta</taxon>
        <taxon>Embryophyta</taxon>
        <taxon>Tracheophyta</taxon>
        <taxon>Spermatophyta</taxon>
        <taxon>Magnoliopsida</taxon>
        <taxon>eudicotyledons</taxon>
        <taxon>Gunneridae</taxon>
        <taxon>Pentapetalae</taxon>
        <taxon>rosids</taxon>
        <taxon>malvids</taxon>
        <taxon>Brassicales</taxon>
        <taxon>Brassicaceae</taxon>
        <taxon>Camelineae</taxon>
        <taxon>Capsella</taxon>
    </lineage>
</organism>
<dbReference type="EMBL" id="KB870806">
    <property type="protein sequence ID" value="EOA34733.1"/>
    <property type="molecule type" value="Genomic_DNA"/>
</dbReference>
<dbReference type="InterPro" id="IPR032675">
    <property type="entry name" value="LRR_dom_sf"/>
</dbReference>
<dbReference type="InterPro" id="IPR002182">
    <property type="entry name" value="NB-ARC"/>
</dbReference>
<dbReference type="Proteomes" id="UP000029121">
    <property type="component" value="Unassembled WGS sequence"/>
</dbReference>
<dbReference type="Gene3D" id="3.40.50.300">
    <property type="entry name" value="P-loop containing nucleotide triphosphate hydrolases"/>
    <property type="match status" value="2"/>
</dbReference>
<dbReference type="InterPro" id="IPR036388">
    <property type="entry name" value="WH-like_DNA-bd_sf"/>
</dbReference>
<dbReference type="InterPro" id="IPR027417">
    <property type="entry name" value="P-loop_NTPase"/>
</dbReference>
<dbReference type="GO" id="GO:0043531">
    <property type="term" value="F:ADP binding"/>
    <property type="evidence" value="ECO:0007669"/>
    <property type="project" value="InterPro"/>
</dbReference>
<dbReference type="SUPFAM" id="SSF52058">
    <property type="entry name" value="L domain-like"/>
    <property type="match status" value="2"/>
</dbReference>
<dbReference type="Gene3D" id="1.10.10.10">
    <property type="entry name" value="Winged helix-like DNA-binding domain superfamily/Winged helix DNA-binding domain"/>
    <property type="match status" value="2"/>
</dbReference>
<dbReference type="FunFam" id="3.40.50.300:FF:001091">
    <property type="entry name" value="Probable disease resistance protein At1g61300"/>
    <property type="match status" value="2"/>
</dbReference>
<dbReference type="FunFam" id="1.10.10.10:FF:000322">
    <property type="entry name" value="Probable disease resistance protein At1g63360"/>
    <property type="match status" value="2"/>
</dbReference>
<sequence length="1678" mass="193804">GLMAETLLSFGFEKLCDLIFRESERFQGVEEQFNGLKSELETLRGFLKDADTKKHTSAMVRNTVKEIKEIVYDAEDIIETFLLKEELGKTSGIKKRIRQLACVIADRRGLAFDMEALSKRIAKVIRDMQTVGVQQVVVNDNDTQSLQERQRVIRQTFSSDYEDHLVGLEKNVEQLVGYLVEEDSSQVVSITGMGGIGKTTLARQVFNHEMVKNHFEGLAWVCVSQQFTRKYIWQTILQKLRPEYKVLEMTEEDLQENLVRMLETQKSLVVLDDIWREGDWDIIKPIFPRGKGWKVLLTSRNEGTRLTLFRRIAFPRDSSSTNHNADEEMEEMGKQMVKHCGGLPLAVKVLGGLLAAQYTFRVWKRVYENIGSHIIGETSFSDKNINSVYQILYLSFEELPIYLKHCFLYLAHFPEDYAIDVENLFYYWTAEGIPRPQYYDGASDREVADGYIEELVKRNMVISERDLMTSRYETCQLHDMMREVCLLKSEEESFVQIVNASIVPSTSNSQSSCISRSRRLAIDLPSHTFNMEVHMPNPKLRSLLFIKQLPSEECTMEALSSSLSEIRHLESLNIYGYKIYAPKNDEEGFVLDCSHFKQLNLTIYMPRLPDEQHFPFHLTTISLHHCRLVEDPMPILGKMLHLHVVTLWHNAFVGRRMVCSGGGFPQLQKLILKELSQLEEWIVEEGSMALLRTLTLRHCENLKELPDGLRFITSLKELSIYTSKWEFLVKLKEGGEDYYKVQHIPLLKIPVFDKNTSDEDSPIIHNQICRIIIRFLNYWRHMAETLLSFGVEKLWELLVRESERFKGVDEQFNELKSDLNMLRCFLKDADAKKHTSAMVGNIVKEIKEIVYDTEDIIETFLLKQKLGGKSGIRNHARRLSSAIVERRGIAFDMGAISKRIAKVIRDMQSLGVQHVIVSDEYMKSLQERHREMRQTFANDNESVLVGFEKNVRKLVSYMVEKDSSQVVSITGMGGLGKTTLARQVINHETIKCHFAGLAWVCVSQQFTRKYVWQTILRKLRPAYNVSQMTEDELQENLVRVLETQKALIVLDDIWKEEDWDRIKPIFPPAKGWKVLLTSRNEGVALRADPTCFTFKPECLTLTESWTLFRSLAFARENTTEYKLDEDMEEMGKQMMKHCGGLPLAVKVLGGLLAAQKTLTEWKRIYENIRSHIVGGTSFSDRSISSIYHILNMSFEELPIYLKQCFLYLTHFPEDYPIDVGKLSYYWAAEGIPKPRNYDGATIREVADGYVGELVKRNMLISERDTNTLIFETCRLHDMMREVCLLKAEEENFLQVVDASTFTSPAVSSQSPCISRRLGIHSFGDTTHMECFMNNPKLRSFLIIKNGIRGSEWWTAPALSFTRLQLMRVLDLSRVEFEGEKLPSNIGNLIHLRYLSLYMAKVSHLPSSMQNLKLLLYLNLNVKAGHPLSVPNILKEMQELRYLWLPGKIHDKAKLELGDLVNLETLENFSTKHSNVRDLDRMTRLTTLSILFDGGTTMETLSSYLGALTRLENLSISGHMVDTNEYYMDVFRCLEKDPMPLLEKPPESKEVVSVGERCICERRLVCSGGGFAQLRKLYLRGIDEWEEWIVKEGSMPLLHTLFISHCNNLRELPDGMRFITSLKELEIVTSDRRFKEKLYRGREDYYKIQHIPLLKIPVISMTNLGVDTKYPCQIRIDNQ</sequence>
<dbReference type="eggNOG" id="KOG4658">
    <property type="taxonomic scope" value="Eukaryota"/>
</dbReference>
<evidence type="ECO:0000256" key="4">
    <source>
        <dbReference type="ARBA" id="ARBA00022840"/>
    </source>
</evidence>
<evidence type="ECO:0000256" key="2">
    <source>
        <dbReference type="ARBA" id="ARBA00022741"/>
    </source>
</evidence>
<dbReference type="InterPro" id="IPR042197">
    <property type="entry name" value="Apaf_helical"/>
</dbReference>
<gene>
    <name evidence="6" type="ORF">CARUB_v10022304mg</name>
</gene>
<keyword evidence="2" id="KW-0547">Nucleotide-binding</keyword>